<dbReference type="AlphaFoldDB" id="A0A523YMY1"/>
<dbReference type="PIRSF" id="PIRSF006421">
    <property type="entry name" value="UCP006421"/>
    <property type="match status" value="1"/>
</dbReference>
<name>A0A523YMY1_UNCAE</name>
<sequence length="242" mass="26685">MKKELVYRELITPRDLFSFQVEIKESNLFVLASRKLPKQTEEALVWCRKDIEQYIYRNPIFRTTFKPFPLEEGMPPIVRTMAEAGHEAGVGPMAAVAGAIAEFAGKELLNYCDQVIVENGGDIFMKVKRRRIVGIYAGDSPLSKRIALQIEPQDTPLGICCSAGTFGHSQSLGVADAVIILSPFTALADAVATAVGNLVKDEAGIQKGLEFVRKIPFIRGGVIVKEKKMGAWGRLRILRGVH</sequence>
<evidence type="ECO:0000313" key="1">
    <source>
        <dbReference type="EMBL" id="TET92846.1"/>
    </source>
</evidence>
<proteinExistence type="predicted"/>
<dbReference type="InterPro" id="IPR007183">
    <property type="entry name" value="UPF0280"/>
</dbReference>
<protein>
    <submittedName>
        <fullName evidence="1">UPF0280 family protein</fullName>
    </submittedName>
</protein>
<comment type="caution">
    <text evidence="1">The sequence shown here is derived from an EMBL/GenBank/DDBJ whole genome shotgun (WGS) entry which is preliminary data.</text>
</comment>
<dbReference type="Gene3D" id="3.10.520.10">
    <property type="entry name" value="ApbE-like domains"/>
    <property type="match status" value="1"/>
</dbReference>
<dbReference type="InterPro" id="IPR003374">
    <property type="entry name" value="ApbE-like_sf"/>
</dbReference>
<reference evidence="1 2" key="1">
    <citation type="submission" date="2019-03" db="EMBL/GenBank/DDBJ databases">
        <title>Metabolic potential of uncultured bacteria and archaea associated with petroleum seepage in deep-sea sediments.</title>
        <authorList>
            <person name="Dong X."/>
            <person name="Hubert C."/>
        </authorList>
    </citation>
    <scope>NUCLEOTIDE SEQUENCE [LARGE SCALE GENOMIC DNA]</scope>
    <source>
        <strain evidence="1">E29_bin28</strain>
    </source>
</reference>
<dbReference type="Proteomes" id="UP000316925">
    <property type="component" value="Unassembled WGS sequence"/>
</dbReference>
<gene>
    <name evidence="1" type="ORF">E3J33_02975</name>
</gene>
<dbReference type="SUPFAM" id="SSF143631">
    <property type="entry name" value="ApbE-like"/>
    <property type="match status" value="1"/>
</dbReference>
<dbReference type="EMBL" id="SOIJ01000171">
    <property type="protein sequence ID" value="TET92846.1"/>
    <property type="molecule type" value="Genomic_DNA"/>
</dbReference>
<organism evidence="1 2">
    <name type="scientific">Aerophobetes bacterium</name>
    <dbReference type="NCBI Taxonomy" id="2030807"/>
    <lineage>
        <taxon>Bacteria</taxon>
        <taxon>Candidatus Aerophobota</taxon>
    </lineage>
</organism>
<accession>A0A523YMY1</accession>
<evidence type="ECO:0000313" key="2">
    <source>
        <dbReference type="Proteomes" id="UP000316925"/>
    </source>
</evidence>